<gene>
    <name evidence="5" type="ORF">EX30DRAFT_310460</name>
</gene>
<dbReference type="Gene3D" id="1.20.5.170">
    <property type="match status" value="1"/>
</dbReference>
<evidence type="ECO:0000313" key="6">
    <source>
        <dbReference type="Proteomes" id="UP000298138"/>
    </source>
</evidence>
<evidence type="ECO:0000259" key="4">
    <source>
        <dbReference type="PROSITE" id="PS50217"/>
    </source>
</evidence>
<dbReference type="GO" id="GO:0000976">
    <property type="term" value="F:transcription cis-regulatory region binding"/>
    <property type="evidence" value="ECO:0007669"/>
    <property type="project" value="InterPro"/>
</dbReference>
<dbReference type="AlphaFoldDB" id="A0A4S2MM62"/>
<evidence type="ECO:0000256" key="1">
    <source>
        <dbReference type="ARBA" id="ARBA00004123"/>
    </source>
</evidence>
<evidence type="ECO:0000256" key="2">
    <source>
        <dbReference type="ARBA" id="ARBA00023242"/>
    </source>
</evidence>
<dbReference type="PANTHER" id="PTHR40621">
    <property type="entry name" value="TRANSCRIPTION FACTOR KAPC-RELATED"/>
    <property type="match status" value="1"/>
</dbReference>
<protein>
    <recommendedName>
        <fullName evidence="4">BZIP domain-containing protein</fullName>
    </recommendedName>
</protein>
<keyword evidence="6" id="KW-1185">Reference proteome</keyword>
<dbReference type="Gene3D" id="1.10.238.100">
    <property type="entry name" value="YAP1 redox domain. Chain B"/>
    <property type="match status" value="1"/>
</dbReference>
<feature type="region of interest" description="Disordered" evidence="3">
    <location>
        <begin position="1"/>
        <end position="57"/>
    </location>
</feature>
<organism evidence="5 6">
    <name type="scientific">Ascodesmis nigricans</name>
    <dbReference type="NCBI Taxonomy" id="341454"/>
    <lineage>
        <taxon>Eukaryota</taxon>
        <taxon>Fungi</taxon>
        <taxon>Dikarya</taxon>
        <taxon>Ascomycota</taxon>
        <taxon>Pezizomycotina</taxon>
        <taxon>Pezizomycetes</taxon>
        <taxon>Pezizales</taxon>
        <taxon>Ascodesmidaceae</taxon>
        <taxon>Ascodesmis</taxon>
    </lineage>
</organism>
<dbReference type="InterPro" id="IPR050936">
    <property type="entry name" value="AP-1-like"/>
</dbReference>
<keyword evidence="2" id="KW-0539">Nucleus</keyword>
<dbReference type="FunCoup" id="A0A4S2MM62">
    <property type="interactions" value="252"/>
</dbReference>
<evidence type="ECO:0000313" key="5">
    <source>
        <dbReference type="EMBL" id="TGZ78073.1"/>
    </source>
</evidence>
<dbReference type="PROSITE" id="PS50217">
    <property type="entry name" value="BZIP"/>
    <property type="match status" value="1"/>
</dbReference>
<comment type="subcellular location">
    <subcellularLocation>
        <location evidence="1">Nucleus</location>
    </subcellularLocation>
</comment>
<dbReference type="InterPro" id="IPR004827">
    <property type="entry name" value="bZIP"/>
</dbReference>
<dbReference type="InParanoid" id="A0A4S2MM62"/>
<accession>A0A4S2MM62</accession>
<dbReference type="Proteomes" id="UP000298138">
    <property type="component" value="Unassembled WGS sequence"/>
</dbReference>
<name>A0A4S2MM62_9PEZI</name>
<evidence type="ECO:0000256" key="3">
    <source>
        <dbReference type="SAM" id="MobiDB-lite"/>
    </source>
</evidence>
<dbReference type="InterPro" id="IPR046347">
    <property type="entry name" value="bZIP_sf"/>
</dbReference>
<proteinExistence type="predicted"/>
<dbReference type="GO" id="GO:0090575">
    <property type="term" value="C:RNA polymerase II transcription regulator complex"/>
    <property type="evidence" value="ECO:0007669"/>
    <property type="project" value="TreeGrafter"/>
</dbReference>
<dbReference type="SMART" id="SM00338">
    <property type="entry name" value="BRLZ"/>
    <property type="match status" value="1"/>
</dbReference>
<feature type="compositionally biased region" description="Polar residues" evidence="3">
    <location>
        <begin position="1"/>
        <end position="25"/>
    </location>
</feature>
<dbReference type="PANTHER" id="PTHR40621:SF6">
    <property type="entry name" value="AP-1-LIKE TRANSCRIPTION FACTOR YAP1-RELATED"/>
    <property type="match status" value="1"/>
</dbReference>
<dbReference type="STRING" id="341454.A0A4S2MM62"/>
<dbReference type="Pfam" id="PF00170">
    <property type="entry name" value="bZIP_1"/>
    <property type="match status" value="1"/>
</dbReference>
<feature type="domain" description="BZIP" evidence="4">
    <location>
        <begin position="33"/>
        <end position="96"/>
    </location>
</feature>
<reference evidence="5 6" key="1">
    <citation type="submission" date="2019-04" db="EMBL/GenBank/DDBJ databases">
        <title>Comparative genomics and transcriptomics to analyze fruiting body development in filamentous ascomycetes.</title>
        <authorList>
            <consortium name="DOE Joint Genome Institute"/>
            <person name="Lutkenhaus R."/>
            <person name="Traeger S."/>
            <person name="Breuer J."/>
            <person name="Kuo A."/>
            <person name="Lipzen A."/>
            <person name="Pangilinan J."/>
            <person name="Dilworth D."/>
            <person name="Sandor L."/>
            <person name="Poggeler S."/>
            <person name="Barry K."/>
            <person name="Grigoriev I.V."/>
            <person name="Nowrousian M."/>
        </authorList>
    </citation>
    <scope>NUCLEOTIDE SEQUENCE [LARGE SCALE GENOMIC DNA]</scope>
    <source>
        <strain evidence="5 6">CBS 389.68</strain>
    </source>
</reference>
<dbReference type="GO" id="GO:0001228">
    <property type="term" value="F:DNA-binding transcription activator activity, RNA polymerase II-specific"/>
    <property type="evidence" value="ECO:0007669"/>
    <property type="project" value="TreeGrafter"/>
</dbReference>
<dbReference type="PROSITE" id="PS00036">
    <property type="entry name" value="BZIP_BASIC"/>
    <property type="match status" value="1"/>
</dbReference>
<dbReference type="SUPFAM" id="SSF57959">
    <property type="entry name" value="Leucine zipper domain"/>
    <property type="match status" value="1"/>
</dbReference>
<dbReference type="EMBL" id="ML220146">
    <property type="protein sequence ID" value="TGZ78073.1"/>
    <property type="molecule type" value="Genomic_DNA"/>
</dbReference>
<dbReference type="OrthoDB" id="4940293at2759"/>
<sequence length="254" mass="28256">MNQVQQIPTPQSQARSLSPPASTTTDENDRDLTPGQRRRKEQNRAAQRAFRDRKERHLRTLESRLATLESTNTSISTENASLKAALEKARLENRILHETRSPPSSSLAKELEMEFVHGPLGFMPANHPSSQQTQIPTPEKDDDADDFDTPPPTSFTAPLFRAHPNRGPLHRITTSPATGERLLAAGAAWEMIICHPLYVQGKVDIVAVGERLKGVARCDGQGPVFEERDVLEAVQGARRRGEGLVEEDEEEGMW</sequence>
<dbReference type="CDD" id="cd14688">
    <property type="entry name" value="bZIP_YAP"/>
    <property type="match status" value="1"/>
</dbReference>
<feature type="region of interest" description="Disordered" evidence="3">
    <location>
        <begin position="122"/>
        <end position="146"/>
    </location>
</feature>